<feature type="compositionally biased region" description="Low complexity" evidence="7">
    <location>
        <begin position="172"/>
        <end position="181"/>
    </location>
</feature>
<feature type="region of interest" description="Disordered" evidence="7">
    <location>
        <begin position="482"/>
        <end position="554"/>
    </location>
</feature>
<evidence type="ECO:0000256" key="2">
    <source>
        <dbReference type="ARBA" id="ARBA00021911"/>
    </source>
</evidence>
<name>A0A7S1BSB3_9STRA</name>
<keyword evidence="8" id="KW-0812">Transmembrane</keyword>
<evidence type="ECO:0000256" key="1">
    <source>
        <dbReference type="ARBA" id="ARBA00006241"/>
    </source>
</evidence>
<reference evidence="9" key="1">
    <citation type="submission" date="2021-01" db="EMBL/GenBank/DDBJ databases">
        <authorList>
            <person name="Corre E."/>
            <person name="Pelletier E."/>
            <person name="Niang G."/>
            <person name="Scheremetjew M."/>
            <person name="Finn R."/>
            <person name="Kale V."/>
            <person name="Holt S."/>
            <person name="Cochrane G."/>
            <person name="Meng A."/>
            <person name="Brown T."/>
            <person name="Cohen L."/>
        </authorList>
    </citation>
    <scope>NUCLEOTIDE SEQUENCE</scope>
    <source>
        <strain evidence="9">308</strain>
    </source>
</reference>
<gene>
    <name evidence="9" type="ORF">CHYS00102_LOCUS22695</name>
</gene>
<keyword evidence="4" id="KW-0677">Repeat</keyword>
<keyword evidence="3" id="KW-0748">Sporozoite</keyword>
<keyword evidence="8" id="KW-1133">Transmembrane helix</keyword>
<evidence type="ECO:0000256" key="4">
    <source>
        <dbReference type="ARBA" id="ARBA00022737"/>
    </source>
</evidence>
<feature type="compositionally biased region" description="Basic and acidic residues" evidence="7">
    <location>
        <begin position="438"/>
        <end position="448"/>
    </location>
</feature>
<organism evidence="9">
    <name type="scientific">Corethron hystrix</name>
    <dbReference type="NCBI Taxonomy" id="216773"/>
    <lineage>
        <taxon>Eukaryota</taxon>
        <taxon>Sar</taxon>
        <taxon>Stramenopiles</taxon>
        <taxon>Ochrophyta</taxon>
        <taxon>Bacillariophyta</taxon>
        <taxon>Coscinodiscophyceae</taxon>
        <taxon>Corethrophycidae</taxon>
        <taxon>Corethrales</taxon>
        <taxon>Corethraceae</taxon>
        <taxon>Corethron</taxon>
    </lineage>
</organism>
<feature type="transmembrane region" description="Helical" evidence="8">
    <location>
        <begin position="380"/>
        <end position="401"/>
    </location>
</feature>
<keyword evidence="8" id="KW-0472">Membrane</keyword>
<evidence type="ECO:0000256" key="7">
    <source>
        <dbReference type="SAM" id="MobiDB-lite"/>
    </source>
</evidence>
<dbReference type="EMBL" id="HBFR01031251">
    <property type="protein sequence ID" value="CAD8895481.1"/>
    <property type="molecule type" value="Transcribed_RNA"/>
</dbReference>
<comment type="function">
    <text evidence="6">Essential sporozoite protein. In the mosquito vector, required for sporozoite development in the oocyst, migration through the vector hemolymph and entry into the vector salivary glands. In the vertebrate host, required for sporozoite migration through the host dermis and infection of host hepatocytes. Binds to highly sulfated heparan sulfate proteoglycans (HSPGs) on the surface of host hepatocytes.</text>
</comment>
<feature type="compositionally biased region" description="Polar residues" evidence="7">
    <location>
        <begin position="158"/>
        <end position="171"/>
    </location>
</feature>
<feature type="compositionally biased region" description="Polar residues" evidence="7">
    <location>
        <begin position="530"/>
        <end position="546"/>
    </location>
</feature>
<feature type="region of interest" description="Disordered" evidence="7">
    <location>
        <begin position="155"/>
        <end position="181"/>
    </location>
</feature>
<dbReference type="InterPro" id="IPR051860">
    <property type="entry name" value="Plasmodium_CSP_Invasion"/>
</dbReference>
<evidence type="ECO:0000256" key="6">
    <source>
        <dbReference type="ARBA" id="ARBA00045806"/>
    </source>
</evidence>
<evidence type="ECO:0000256" key="3">
    <source>
        <dbReference type="ARBA" id="ARBA00022522"/>
    </source>
</evidence>
<dbReference type="AlphaFoldDB" id="A0A7S1BSB3"/>
<comment type="similarity">
    <text evidence="1">Belongs to the plasmodium circumsporozoite protein family.</text>
</comment>
<protein>
    <recommendedName>
        <fullName evidence="2">Circumsporozoite protein</fullName>
    </recommendedName>
</protein>
<feature type="compositionally biased region" description="Basic residues" evidence="7">
    <location>
        <begin position="652"/>
        <end position="663"/>
    </location>
</feature>
<feature type="region of interest" description="Disordered" evidence="7">
    <location>
        <begin position="577"/>
        <end position="666"/>
    </location>
</feature>
<dbReference type="PANTHER" id="PTHR44826">
    <property type="entry name" value="SPORE COAT PROTEIN SP85"/>
    <property type="match status" value="1"/>
</dbReference>
<evidence type="ECO:0000256" key="8">
    <source>
        <dbReference type="SAM" id="Phobius"/>
    </source>
</evidence>
<feature type="region of interest" description="Disordered" evidence="7">
    <location>
        <begin position="749"/>
        <end position="772"/>
    </location>
</feature>
<evidence type="ECO:0000256" key="5">
    <source>
        <dbReference type="ARBA" id="ARBA00033726"/>
    </source>
</evidence>
<feature type="region of interest" description="Disordered" evidence="7">
    <location>
        <begin position="434"/>
        <end position="454"/>
    </location>
</feature>
<feature type="compositionally biased region" description="Basic and acidic residues" evidence="7">
    <location>
        <begin position="500"/>
        <end position="511"/>
    </location>
</feature>
<feature type="compositionally biased region" description="Low complexity" evidence="7">
    <location>
        <begin position="627"/>
        <end position="651"/>
    </location>
</feature>
<sequence length="772" mass="86271">MYLLTNPRNFHRIFLVYGQPVVRLTLLVFLPRELQQKKPTRHPSSVPSIYPSHTPTRLPSGYPSLFPSRVPSNFPSSVPSIIPSDYPSEIPSTIPSSFPSRAPSGVPSRLPSITPSNVPTLFPSEFPSGIPSFVPSDIPSLIPSFHPSMLPSKMPSDFPSQVPSTQPTSHRPSSFPSMMPSLLPTRTMAPTPLRQECLKMMDESAEYTEVVMSFDYRAEMTSLDASFASIIGDQMLRSIAYNILDCDAVYDRMRTGNTNNSGRATLLGVEAKSVDKIKETCVPKEQRAIACVIVHSSFILTFEKGDSSIEATEASIHYFIRQAMLRNDYLDFAPSLIEMKYVKRTSIPYTSNIVPEFHNLMPDAPPVQTEDTEEDYSMQIILGFLGAALVVAIIIASVFTVRRKGSSPIFEIDMDALEKIPEDKSVDLRQFFSPSHRTGLDKNNENVKKRQSRISKRGFGGLPEVVSLETFAIESKPMSKKAMVKKNAKSLKNPKPSKISLEKKEKREKVANKKNSSKVLHEQTAKNYEAQASENSDSTQEYSLSMDTRRSPEEMMSLYDKSDVNKSDVSELSVFLAPKNNKHSHDAESGVDELEVMPREPKYHLYKSNQRVFEDTESKRNRLAKTSKFQSRSSGSSSISSNSSKTDLSSRPRSKSGKSRKVVNKRDLELKAVSRSSSKSSISSNTDEIVEKIKVKQAQNNVLPAQKPLPRKDTGESGYFNVETVRLDTITEFIPSGEFSSASFVHSSSRSLQQHHQPNGERCICKDYKTNK</sequence>
<comment type="function">
    <text evidence="5">In the vertebrate host, binds to highly sulfated heparan sulfate proteoglycans (HSPGs) on the surface of host hepatocytes and is required for sporozoite invasion of the host hepatocytes.</text>
</comment>
<dbReference type="PANTHER" id="PTHR44826:SF3">
    <property type="entry name" value="SPORE COAT PROTEIN SP85"/>
    <property type="match status" value="1"/>
</dbReference>
<evidence type="ECO:0000313" key="9">
    <source>
        <dbReference type="EMBL" id="CAD8895481.1"/>
    </source>
</evidence>
<accession>A0A7S1BSB3</accession>
<feature type="compositionally biased region" description="Basic and acidic residues" evidence="7">
    <location>
        <begin position="763"/>
        <end position="772"/>
    </location>
</feature>
<proteinExistence type="inferred from homology"/>